<dbReference type="InterPro" id="IPR036640">
    <property type="entry name" value="ABC1_TM_sf"/>
</dbReference>
<keyword evidence="17" id="KW-1185">Reference proteome</keyword>
<evidence type="ECO:0000256" key="13">
    <source>
        <dbReference type="SAM" id="Phobius"/>
    </source>
</evidence>
<evidence type="ECO:0000313" key="17">
    <source>
        <dbReference type="Proteomes" id="UP001642260"/>
    </source>
</evidence>
<feature type="transmembrane region" description="Helical" evidence="13">
    <location>
        <begin position="502"/>
        <end position="522"/>
    </location>
</feature>
<protein>
    <recommendedName>
        <fullName evidence="3">ABC-type xenobiotic transporter</fullName>
        <ecNumber evidence="3">7.6.2.2</ecNumber>
    </recommendedName>
</protein>
<dbReference type="FunFam" id="3.40.50.300:FF:000163">
    <property type="entry name" value="Multidrug resistance-associated protein member 4"/>
    <property type="match status" value="1"/>
</dbReference>
<dbReference type="InterPro" id="IPR011527">
    <property type="entry name" value="ABC1_TM_dom"/>
</dbReference>
<keyword evidence="4" id="KW-0813">Transport</keyword>
<feature type="domain" description="ABC transporter" evidence="14">
    <location>
        <begin position="1210"/>
        <end position="1444"/>
    </location>
</feature>
<dbReference type="EMBL" id="CAKOAT010113044">
    <property type="protein sequence ID" value="CAH8330274.1"/>
    <property type="molecule type" value="Genomic_DNA"/>
</dbReference>
<dbReference type="Pfam" id="PF00005">
    <property type="entry name" value="ABC_tran"/>
    <property type="match status" value="2"/>
</dbReference>
<dbReference type="GO" id="GO:1902417">
    <property type="term" value="F:(+)-abscisic acid D-glucopyranosyl ester transmembrane transporter activity"/>
    <property type="evidence" value="ECO:0007669"/>
    <property type="project" value="UniProtKB-ARBA"/>
</dbReference>
<evidence type="ECO:0000256" key="2">
    <source>
        <dbReference type="ARBA" id="ARBA00009726"/>
    </source>
</evidence>
<accession>A0ABC8JJB7</accession>
<dbReference type="SUPFAM" id="SSF52540">
    <property type="entry name" value="P-loop containing nucleoside triphosphate hydrolases"/>
    <property type="match status" value="2"/>
</dbReference>
<keyword evidence="9" id="KW-1278">Translocase</keyword>
<feature type="transmembrane region" description="Helical" evidence="13">
    <location>
        <begin position="172"/>
        <end position="195"/>
    </location>
</feature>
<comment type="catalytic activity">
    <reaction evidence="12">
        <text>ATP + H2O + xenobioticSide 1 = ADP + phosphate + xenobioticSide 2.</text>
        <dbReference type="EC" id="7.6.2.2"/>
    </reaction>
</comment>
<keyword evidence="7" id="KW-0547">Nucleotide-binding</keyword>
<feature type="transmembrane region" description="Helical" evidence="13">
    <location>
        <begin position="416"/>
        <end position="435"/>
    </location>
</feature>
<dbReference type="CDD" id="cd03244">
    <property type="entry name" value="ABCC_MRP_domain2"/>
    <property type="match status" value="1"/>
</dbReference>
<dbReference type="InterPro" id="IPR050173">
    <property type="entry name" value="ABC_transporter_C-like"/>
</dbReference>
<dbReference type="GO" id="GO:0005774">
    <property type="term" value="C:vacuolar membrane"/>
    <property type="evidence" value="ECO:0007669"/>
    <property type="project" value="UniProtKB-SubCell"/>
</dbReference>
<evidence type="ECO:0000313" key="16">
    <source>
        <dbReference type="EMBL" id="CAH8330274.1"/>
    </source>
</evidence>
<dbReference type="InterPro" id="IPR017871">
    <property type="entry name" value="ABC_transporter-like_CS"/>
</dbReference>
<feature type="domain" description="ABC transmembrane type-1" evidence="15">
    <location>
        <begin position="278"/>
        <end position="557"/>
    </location>
</feature>
<evidence type="ECO:0000259" key="14">
    <source>
        <dbReference type="PROSITE" id="PS50893"/>
    </source>
</evidence>
<proteinExistence type="inferred from homology"/>
<dbReference type="CDD" id="cd18579">
    <property type="entry name" value="ABC_6TM_ABCC_D1"/>
    <property type="match status" value="1"/>
</dbReference>
<evidence type="ECO:0000256" key="6">
    <source>
        <dbReference type="ARBA" id="ARBA00022737"/>
    </source>
</evidence>
<reference evidence="16 17" key="1">
    <citation type="submission" date="2022-03" db="EMBL/GenBank/DDBJ databases">
        <authorList>
            <person name="Macdonald S."/>
            <person name="Ahmed S."/>
            <person name="Newling K."/>
        </authorList>
    </citation>
    <scope>NUCLEOTIDE SEQUENCE [LARGE SCALE GENOMIC DNA]</scope>
</reference>
<comment type="subcellular location">
    <subcellularLocation>
        <location evidence="1">Vacuole membrane</location>
        <topology evidence="1">Multi-pass membrane protein</topology>
    </subcellularLocation>
</comment>
<dbReference type="EC" id="7.6.2.2" evidence="3"/>
<sequence>MGFEALAWYCKPVAQGFWEKTVDGAFGAYTPCAIDSLVMFSSQFVLLGLCLYRTWIIFGNVKAQMYVLRNKYYNCVLGILACYCVVEPLLRLVLRISLFGMDGKNHLPPFEVASLIVEASAWLSMLSLVWLETKRYVKEFRWYVRFGVVYVLVADAVLLDLVLPLQNSLNRTALYLCISSRCAQVLFGVMLLVYVPELDIYHGYHTLNNESSLDNVEYDVLPERENICPERRAGFFTGIFFDWITPLMQLGYRKPLTEKDVWQLDKWDQTDTLIKRFWFGGIFKIGHDLSQFVGPLILSQLLQSMQDDDPAWVGYVYAFLIFVGVTLGVLCQSQYFQHVGRAAFRLRSTVVAAVFHKSLRLTHEARKNFTSGKVTNMITADANALQLIVEQLHGLWSAPFRIIMSIILLYQQLGVASLFGSLILFLLIPLQTLIINKMRKLTKEGLQWTDKRVGITNEILASMDTVKCYAWEKSFESRIEGIRNEELSWFRKAQLLSAFNSFILNSTPVVVTVVSFGVFVLLGGDLTPARAFSSLSLFSVLRSPLNMLPNLLSQAVNANVSLQRIEDLLLSEERVLAQNPPLQPGAPAISIKNGYFSWDSKTTKPTLSNINLEIPVGSLVAIVGGTGEGKTSLVSAMLGELSHGETSSVVIRGSVAYVPQVSWIFNATVRENIIFGSDFERERYWRAIDVTALQHDLDLLPGRDLTEIGERGVNISGGQKQRVSMARAVYSNSDVYIFDDPLSALDAHVAQQVFDSCMKEELKEKTRILITNQLHLLPMMDRIILVSEGMIKEEGTFEELSVNGSLFQKLMENAGKMDANQEMSKVDDEKISEDPTVNVDASEIKLGSTKQGKHGRSVLVKQEERESGIISWNVLMRYKNAVGGLWVVLILLACYVTTEILRLTSCTWLSYWADQSTSKSYSTGFYIVMFALFGFGQVAVTFTNSFWLLTSSLHAAKTLHEAMLNSILRAPMLFFDTNPTGRVINRFSKDIGDIDRTVANLMNMFMSQLWQLLSTFALIGAVSTISLWAIMPLLILFYAAYLYYQNTSREVRRMDSVARSPIYAQFGEALNGLSSIRAYKAYDRMAKINGKSVDNNIRFTLANTTCNRWLTIRLETLGGVMIWLTATFAVMRSSNAENQASFASTMGLLLSYTLNITTLMSGVLRQASKAENSLNSVERVGNYIDLPSEEGSEIVESNRPVPGWPSRGSIEFEDVHLRYRPGLPIVLHGLSFSVSPGEKVGVVGRTGAGKSSVLNALFRIVEVEKGKIMIDDCDVAKFGLTDLRRVLSIIPQSPVLFSGTVRFNIDPFDEHNDADLWEALQRAHMKDVIARNPLGLDTEVSEGGENFSMGQRQLLSLVRALLRRSKILVLDEATASVDVRTDTLIQRTIREEFKSCTMLVIAHRLNTIIDCDKILVLSSGQALEYDSPQELLSRDTSAFFGMVQSTGVANAQHLCNLVFGGRD</sequence>
<evidence type="ECO:0000256" key="8">
    <source>
        <dbReference type="ARBA" id="ARBA00022840"/>
    </source>
</evidence>
<comment type="similarity">
    <text evidence="2">Belongs to the ABC transporter superfamily. ABCC family. Conjugate transporter (TC 3.A.1.208) subfamily.</text>
</comment>
<dbReference type="Gene3D" id="3.40.50.300">
    <property type="entry name" value="P-loop containing nucleotide triphosphate hydrolases"/>
    <property type="match status" value="2"/>
</dbReference>
<dbReference type="InterPro" id="IPR003593">
    <property type="entry name" value="AAA+_ATPase"/>
</dbReference>
<dbReference type="PANTHER" id="PTHR24223:SF418">
    <property type="entry name" value="ABC TRANSPORTER C FAMILY MEMBER 12-LIKE"/>
    <property type="match status" value="1"/>
</dbReference>
<dbReference type="InterPro" id="IPR003439">
    <property type="entry name" value="ABC_transporter-like_ATP-bd"/>
</dbReference>
<comment type="caution">
    <text evidence="16">The sequence shown here is derived from an EMBL/GenBank/DDBJ whole genome shotgun (WGS) entry which is preliminary data.</text>
</comment>
<dbReference type="SMART" id="SM00382">
    <property type="entry name" value="AAA"/>
    <property type="match status" value="2"/>
</dbReference>
<feature type="transmembrane region" description="Helical" evidence="13">
    <location>
        <begin position="924"/>
        <end position="949"/>
    </location>
</feature>
<dbReference type="PANTHER" id="PTHR24223">
    <property type="entry name" value="ATP-BINDING CASSETTE SUB-FAMILY C"/>
    <property type="match status" value="1"/>
</dbReference>
<feature type="transmembrane region" description="Helical" evidence="13">
    <location>
        <begin position="72"/>
        <end position="92"/>
    </location>
</feature>
<dbReference type="Gene3D" id="1.20.1560.10">
    <property type="entry name" value="ABC transporter type 1, transmembrane domain"/>
    <property type="match status" value="2"/>
</dbReference>
<evidence type="ECO:0000256" key="7">
    <source>
        <dbReference type="ARBA" id="ARBA00022741"/>
    </source>
</evidence>
<dbReference type="FunFam" id="3.40.50.300:FF:000450">
    <property type="entry name" value="ABC transporter C family member 2"/>
    <property type="match status" value="1"/>
</dbReference>
<keyword evidence="6" id="KW-0677">Repeat</keyword>
<dbReference type="InterPro" id="IPR044746">
    <property type="entry name" value="ABCC_6TM_D1"/>
</dbReference>
<dbReference type="GO" id="GO:0008559">
    <property type="term" value="F:ABC-type xenobiotic transporter activity"/>
    <property type="evidence" value="ECO:0007669"/>
    <property type="project" value="UniProtKB-EC"/>
</dbReference>
<dbReference type="Pfam" id="PF00664">
    <property type="entry name" value="ABC_membrane"/>
    <property type="match status" value="2"/>
</dbReference>
<keyword evidence="5 13" id="KW-0812">Transmembrane</keyword>
<organism evidence="16 17">
    <name type="scientific">Eruca vesicaria subsp. sativa</name>
    <name type="common">Garden rocket</name>
    <name type="synonym">Eruca sativa</name>
    <dbReference type="NCBI Taxonomy" id="29727"/>
    <lineage>
        <taxon>Eukaryota</taxon>
        <taxon>Viridiplantae</taxon>
        <taxon>Streptophyta</taxon>
        <taxon>Embryophyta</taxon>
        <taxon>Tracheophyta</taxon>
        <taxon>Spermatophyta</taxon>
        <taxon>Magnoliopsida</taxon>
        <taxon>eudicotyledons</taxon>
        <taxon>Gunneridae</taxon>
        <taxon>Pentapetalae</taxon>
        <taxon>rosids</taxon>
        <taxon>malvids</taxon>
        <taxon>Brassicales</taxon>
        <taxon>Brassicaceae</taxon>
        <taxon>Brassiceae</taxon>
        <taxon>Eruca</taxon>
    </lineage>
</organism>
<dbReference type="GO" id="GO:0005524">
    <property type="term" value="F:ATP binding"/>
    <property type="evidence" value="ECO:0007669"/>
    <property type="project" value="UniProtKB-KW"/>
</dbReference>
<evidence type="ECO:0000256" key="9">
    <source>
        <dbReference type="ARBA" id="ARBA00022967"/>
    </source>
</evidence>
<evidence type="ECO:0000256" key="4">
    <source>
        <dbReference type="ARBA" id="ARBA00022448"/>
    </source>
</evidence>
<feature type="transmembrane region" description="Helical" evidence="13">
    <location>
        <begin position="1025"/>
        <end position="1044"/>
    </location>
</feature>
<feature type="transmembrane region" description="Helical" evidence="13">
    <location>
        <begin position="312"/>
        <end position="331"/>
    </location>
</feature>
<keyword evidence="11 13" id="KW-0472">Membrane</keyword>
<evidence type="ECO:0000256" key="11">
    <source>
        <dbReference type="ARBA" id="ARBA00023136"/>
    </source>
</evidence>
<evidence type="ECO:0000256" key="12">
    <source>
        <dbReference type="ARBA" id="ARBA00034018"/>
    </source>
</evidence>
<feature type="transmembrane region" description="Helical" evidence="13">
    <location>
        <begin position="1142"/>
        <end position="1164"/>
    </location>
</feature>
<feature type="transmembrane region" description="Helical" evidence="13">
    <location>
        <begin position="28"/>
        <end position="52"/>
    </location>
</feature>
<dbReference type="CDD" id="cd03250">
    <property type="entry name" value="ABCC_MRP_domain1"/>
    <property type="match status" value="1"/>
</dbReference>
<dbReference type="FunFam" id="1.20.1560.10:FF:000013">
    <property type="entry name" value="ABC transporter C family member 2"/>
    <property type="match status" value="1"/>
</dbReference>
<evidence type="ECO:0000256" key="3">
    <source>
        <dbReference type="ARBA" id="ARBA00012191"/>
    </source>
</evidence>
<name>A0ABC8JJB7_ERUVS</name>
<feature type="domain" description="ABC transmembrane type-1" evidence="15">
    <location>
        <begin position="889"/>
        <end position="1172"/>
    </location>
</feature>
<dbReference type="InterPro" id="IPR027417">
    <property type="entry name" value="P-loop_NTPase"/>
</dbReference>
<dbReference type="PROSITE" id="PS50929">
    <property type="entry name" value="ABC_TM1F"/>
    <property type="match status" value="2"/>
</dbReference>
<feature type="transmembrane region" description="Helical" evidence="13">
    <location>
        <begin position="885"/>
        <end position="904"/>
    </location>
</feature>
<keyword evidence="8" id="KW-0067">ATP-binding</keyword>
<feature type="transmembrane region" description="Helical" evidence="13">
    <location>
        <begin position="1110"/>
        <end position="1130"/>
    </location>
</feature>
<feature type="transmembrane region" description="Helical" evidence="13">
    <location>
        <begin position="112"/>
        <end position="131"/>
    </location>
</feature>
<dbReference type="FunFam" id="1.20.1560.10:FF:000024">
    <property type="entry name" value="ABC transporter C family member 2"/>
    <property type="match status" value="1"/>
</dbReference>
<dbReference type="PROSITE" id="PS00211">
    <property type="entry name" value="ABC_TRANSPORTER_1"/>
    <property type="match status" value="1"/>
</dbReference>
<dbReference type="SUPFAM" id="SSF90123">
    <property type="entry name" value="ABC transporter transmembrane region"/>
    <property type="match status" value="2"/>
</dbReference>
<dbReference type="PROSITE" id="PS50893">
    <property type="entry name" value="ABC_TRANSPORTER_2"/>
    <property type="match status" value="2"/>
</dbReference>
<feature type="transmembrane region" description="Helical" evidence="13">
    <location>
        <begin position="143"/>
        <end position="166"/>
    </location>
</feature>
<evidence type="ECO:0000256" key="1">
    <source>
        <dbReference type="ARBA" id="ARBA00004128"/>
    </source>
</evidence>
<gene>
    <name evidence="16" type="ORF">ERUC_LOCUS11954</name>
</gene>
<feature type="domain" description="ABC transporter" evidence="14">
    <location>
        <begin position="589"/>
        <end position="813"/>
    </location>
</feature>
<evidence type="ECO:0000256" key="5">
    <source>
        <dbReference type="ARBA" id="ARBA00022692"/>
    </source>
</evidence>
<evidence type="ECO:0000259" key="15">
    <source>
        <dbReference type="PROSITE" id="PS50929"/>
    </source>
</evidence>
<dbReference type="Proteomes" id="UP001642260">
    <property type="component" value="Unassembled WGS sequence"/>
</dbReference>
<keyword evidence="10 13" id="KW-1133">Transmembrane helix</keyword>
<evidence type="ECO:0000256" key="10">
    <source>
        <dbReference type="ARBA" id="ARBA00022989"/>
    </source>
</evidence>